<reference evidence="1 2" key="1">
    <citation type="submission" date="2021-02" db="EMBL/GenBank/DDBJ databases">
        <title>The genome of Marinomonas foliarum JZW.</title>
        <authorList>
            <person name="Sun M."/>
        </authorList>
    </citation>
    <scope>NUCLEOTIDE SEQUENCE [LARGE SCALE GENOMIC DNA]</scope>
    <source>
        <strain evidence="1 2">JZW</strain>
    </source>
</reference>
<evidence type="ECO:0000313" key="2">
    <source>
        <dbReference type="Proteomes" id="UP000644167"/>
    </source>
</evidence>
<dbReference type="Pfam" id="PF14375">
    <property type="entry name" value="Cys_rich_CWC"/>
    <property type="match status" value="1"/>
</dbReference>
<keyword evidence="2" id="KW-1185">Reference proteome</keyword>
<dbReference type="EMBL" id="CP070273">
    <property type="protein sequence ID" value="QRV23626.1"/>
    <property type="molecule type" value="Genomic_DNA"/>
</dbReference>
<name>A0ABX7IMR6_9GAMM</name>
<protein>
    <submittedName>
        <fullName evidence="1">Cysteine-rich CWC family protein</fullName>
    </submittedName>
</protein>
<sequence>MKCPFCLKNNGCVLDENQNCWCFSVRVPKDLLAYIPLGQKGSVCVCQECIEFYRTDKLGFLKVFDFESR</sequence>
<evidence type="ECO:0000313" key="1">
    <source>
        <dbReference type="EMBL" id="QRV23626.1"/>
    </source>
</evidence>
<dbReference type="RefSeq" id="WP_205114233.1">
    <property type="nucleotide sequence ID" value="NZ_CP070273.1"/>
</dbReference>
<gene>
    <name evidence="1" type="ORF">JSY38_16560</name>
</gene>
<proteinExistence type="predicted"/>
<accession>A0ABX7IMR6</accession>
<dbReference type="Proteomes" id="UP000644167">
    <property type="component" value="Chromosome"/>
</dbReference>
<dbReference type="InterPro" id="IPR032720">
    <property type="entry name" value="Cys_rich_CWC"/>
</dbReference>
<organism evidence="1 2">
    <name type="scientific">Marinomonas foliarum</name>
    <dbReference type="NCBI Taxonomy" id="491950"/>
    <lineage>
        <taxon>Bacteria</taxon>
        <taxon>Pseudomonadati</taxon>
        <taxon>Pseudomonadota</taxon>
        <taxon>Gammaproteobacteria</taxon>
        <taxon>Oceanospirillales</taxon>
        <taxon>Oceanospirillaceae</taxon>
        <taxon>Marinomonas</taxon>
    </lineage>
</organism>